<evidence type="ECO:0000313" key="14">
    <source>
        <dbReference type="Proteomes" id="UP000033203"/>
    </source>
</evidence>
<evidence type="ECO:0000256" key="9">
    <source>
        <dbReference type="ARBA" id="ARBA00043932"/>
    </source>
</evidence>
<reference evidence="13 14" key="1">
    <citation type="submission" date="2015-01" db="EMBL/GenBank/DDBJ databases">
        <title>Genome of Sphingomonas taxi strain 30a.</title>
        <authorList>
            <person name="Eevers N."/>
            <person name="Van Hamme J."/>
            <person name="Bottos E."/>
            <person name="Weyens N."/>
            <person name="Vangronsveld J."/>
        </authorList>
    </citation>
    <scope>NUCLEOTIDE SEQUENCE [LARGE SCALE GENOMIC DNA]</scope>
    <source>
        <strain evidence="13 14">30a</strain>
    </source>
</reference>
<evidence type="ECO:0000256" key="4">
    <source>
        <dbReference type="ARBA" id="ARBA00022723"/>
    </source>
</evidence>
<name>A0A0D1JYW2_9SPHN</name>
<dbReference type="NCBIfam" id="TIGR00505">
    <property type="entry name" value="ribA"/>
    <property type="match status" value="1"/>
</dbReference>
<comment type="caution">
    <text evidence="13">The sequence shown here is derived from an EMBL/GenBank/DDBJ whole genome shotgun (WGS) entry which is preliminary data.</text>
</comment>
<dbReference type="InterPro" id="IPR032677">
    <property type="entry name" value="GTP_cyclohydro_II"/>
</dbReference>
<dbReference type="PANTHER" id="PTHR21327">
    <property type="entry name" value="GTP CYCLOHYDROLASE II-RELATED"/>
    <property type="match status" value="1"/>
</dbReference>
<dbReference type="FunFam" id="3.40.50.10990:FF:000001">
    <property type="entry name" value="Riboflavin biosynthesis protein RibBA"/>
    <property type="match status" value="1"/>
</dbReference>
<comment type="pathway">
    <text evidence="1 11">Cofactor biosynthesis; riboflavin biosynthesis; 5-amino-6-(D-ribitylamino)uracil from GTP: step 1/4.</text>
</comment>
<dbReference type="Proteomes" id="UP000033203">
    <property type="component" value="Unassembled WGS sequence"/>
</dbReference>
<keyword evidence="8 11" id="KW-0342">GTP-binding</keyword>
<dbReference type="InterPro" id="IPR036144">
    <property type="entry name" value="RibA-like_sf"/>
</dbReference>
<accession>A0A0D1JYW2</accession>
<comment type="similarity">
    <text evidence="2">In the N-terminal section; belongs to the DHBP synthase family.</text>
</comment>
<comment type="catalytic activity">
    <reaction evidence="10 11">
        <text>GTP + 4 H2O = 2,5-diamino-6-hydroxy-4-(5-phosphoribosylamino)-pyrimidine + formate + 2 phosphate + 3 H(+)</text>
        <dbReference type="Rhea" id="RHEA:23704"/>
        <dbReference type="ChEBI" id="CHEBI:15377"/>
        <dbReference type="ChEBI" id="CHEBI:15378"/>
        <dbReference type="ChEBI" id="CHEBI:15740"/>
        <dbReference type="ChEBI" id="CHEBI:37565"/>
        <dbReference type="ChEBI" id="CHEBI:43474"/>
        <dbReference type="ChEBI" id="CHEBI:58614"/>
        <dbReference type="EC" id="3.5.4.25"/>
    </reaction>
</comment>
<dbReference type="CDD" id="cd00641">
    <property type="entry name" value="GTP_cyclohydro2"/>
    <property type="match status" value="1"/>
</dbReference>
<feature type="binding site" evidence="11">
    <location>
        <position position="274"/>
    </location>
    <ligand>
        <name>GTP</name>
        <dbReference type="ChEBI" id="CHEBI:37565"/>
    </ligand>
</feature>
<evidence type="ECO:0000256" key="2">
    <source>
        <dbReference type="ARBA" id="ARBA00005520"/>
    </source>
</evidence>
<dbReference type="InterPro" id="IPR000926">
    <property type="entry name" value="RibA"/>
</dbReference>
<evidence type="ECO:0000313" key="13">
    <source>
        <dbReference type="EMBL" id="KIU26408.1"/>
    </source>
</evidence>
<feature type="binding site" evidence="11">
    <location>
        <position position="309"/>
    </location>
    <ligand>
        <name>GTP</name>
        <dbReference type="ChEBI" id="CHEBI:37565"/>
    </ligand>
</feature>
<dbReference type="Gene3D" id="3.40.50.10990">
    <property type="entry name" value="GTP cyclohydrolase II"/>
    <property type="match status" value="1"/>
</dbReference>
<evidence type="ECO:0000256" key="3">
    <source>
        <dbReference type="ARBA" id="ARBA00022619"/>
    </source>
</evidence>
<dbReference type="GO" id="GO:0005525">
    <property type="term" value="F:GTP binding"/>
    <property type="evidence" value="ECO:0007669"/>
    <property type="project" value="UniProtKB-KW"/>
</dbReference>
<dbReference type="SUPFAM" id="SSF142695">
    <property type="entry name" value="RibA-like"/>
    <property type="match status" value="1"/>
</dbReference>
<protein>
    <recommendedName>
        <fullName evidence="11">GTP cyclohydrolase-2</fullName>
        <ecNumber evidence="11">3.5.4.25</ecNumber>
    </recommendedName>
    <alternativeName>
        <fullName evidence="11">GTP cyclohydrolase II</fullName>
    </alternativeName>
</protein>
<evidence type="ECO:0000256" key="8">
    <source>
        <dbReference type="ARBA" id="ARBA00023134"/>
    </source>
</evidence>
<evidence type="ECO:0000256" key="11">
    <source>
        <dbReference type="HAMAP-Rule" id="MF_00179"/>
    </source>
</evidence>
<evidence type="ECO:0000259" key="12">
    <source>
        <dbReference type="Pfam" id="PF00925"/>
    </source>
</evidence>
<evidence type="ECO:0000256" key="10">
    <source>
        <dbReference type="ARBA" id="ARBA00049295"/>
    </source>
</evidence>
<evidence type="ECO:0000256" key="6">
    <source>
        <dbReference type="ARBA" id="ARBA00022801"/>
    </source>
</evidence>
<dbReference type="Pfam" id="PF00925">
    <property type="entry name" value="GTP_cyclohydro2"/>
    <property type="match status" value="1"/>
</dbReference>
<keyword evidence="5 11" id="KW-0547">Nucleotide-binding</keyword>
<feature type="binding site" evidence="11">
    <location>
        <position position="230"/>
    </location>
    <ligand>
        <name>GTP</name>
        <dbReference type="ChEBI" id="CHEBI:37565"/>
    </ligand>
</feature>
<dbReference type="EMBL" id="JXTP01000077">
    <property type="protein sequence ID" value="KIU26408.1"/>
    <property type="molecule type" value="Genomic_DNA"/>
</dbReference>
<gene>
    <name evidence="11" type="primary">ribA</name>
    <name evidence="13" type="ORF">SR41_14680</name>
</gene>
<sequence>MSASARDVARAIDALRRGWPIAIAAPGEAPLPLLAVETADPIGLESFVGGGAFPLLISNGRAATLKLTNQLAAADPDTPVAIEPAPWLDFSTAVALADPQFDLATPLKGPFRTMAIDRPAASLAAIRLARIAGLLPAFVLDGTGAEVTIDPAAIDAHQASGALRLATRARLPVDGAEDAEIVAFRSPDSSDEHVALLVGQPNGSPPLVRLHSECLTGDVLGSLKCDCGPQLRAAIEAIKAQGWGMLLYLRQEGRGIGLVNKLRAYALQDQGFDTVDANTRLGFAIDARDFGVAARMLSLLGQRTVRLLTNNPAKVAGLEAAGVTVIERVAHALPPNPHNARYLATKRDRTGHQL</sequence>
<dbReference type="AlphaFoldDB" id="A0A0D1JYW2"/>
<evidence type="ECO:0000256" key="5">
    <source>
        <dbReference type="ARBA" id="ARBA00022741"/>
    </source>
</evidence>
<dbReference type="EC" id="3.5.4.25" evidence="11"/>
<proteinExistence type="inferred from homology"/>
<feature type="binding site" evidence="11">
    <location>
        <position position="214"/>
    </location>
    <ligand>
        <name>Zn(2+)</name>
        <dbReference type="ChEBI" id="CHEBI:29105"/>
        <note>catalytic</note>
    </ligand>
</feature>
<feature type="binding site" evidence="11">
    <location>
        <begin position="252"/>
        <end position="254"/>
    </location>
    <ligand>
        <name>GTP</name>
        <dbReference type="ChEBI" id="CHEBI:37565"/>
    </ligand>
</feature>
<evidence type="ECO:0000256" key="1">
    <source>
        <dbReference type="ARBA" id="ARBA00004853"/>
    </source>
</evidence>
<keyword evidence="6 11" id="KW-0378">Hydrolase</keyword>
<feature type="binding site" evidence="11">
    <location>
        <position position="225"/>
    </location>
    <ligand>
        <name>Zn(2+)</name>
        <dbReference type="ChEBI" id="CHEBI:29105"/>
        <note>catalytic</note>
    </ligand>
</feature>
<keyword evidence="7 11" id="KW-0862">Zinc</keyword>
<feature type="binding site" evidence="11">
    <location>
        <position position="227"/>
    </location>
    <ligand>
        <name>Zn(2+)</name>
        <dbReference type="ChEBI" id="CHEBI:29105"/>
        <note>catalytic</note>
    </ligand>
</feature>
<dbReference type="GO" id="GO:0003935">
    <property type="term" value="F:GTP cyclohydrolase II activity"/>
    <property type="evidence" value="ECO:0007669"/>
    <property type="project" value="UniProtKB-UniRule"/>
</dbReference>
<dbReference type="UniPathway" id="UPA00275">
    <property type="reaction ID" value="UER00400"/>
</dbReference>
<keyword evidence="4 11" id="KW-0479">Metal-binding</keyword>
<comment type="function">
    <text evidence="9 11">Catalyzes the conversion of GTP to 2,5-diamino-6-ribosylamino-4(3H)-pyrimidinone 5'-phosphate (DARP), formate and pyrophosphate.</text>
</comment>
<dbReference type="HAMAP" id="MF_00179">
    <property type="entry name" value="RibA"/>
    <property type="match status" value="1"/>
</dbReference>
<dbReference type="NCBIfam" id="NF001591">
    <property type="entry name" value="PRK00393.1"/>
    <property type="match status" value="1"/>
</dbReference>
<feature type="active site" description="Nucleophile" evidence="11">
    <location>
        <position position="288"/>
    </location>
</feature>
<organism evidence="13 14">
    <name type="scientific">Sphingomonas melonis</name>
    <dbReference type="NCBI Taxonomy" id="152682"/>
    <lineage>
        <taxon>Bacteria</taxon>
        <taxon>Pseudomonadati</taxon>
        <taxon>Pseudomonadota</taxon>
        <taxon>Alphaproteobacteria</taxon>
        <taxon>Sphingomonadales</taxon>
        <taxon>Sphingomonadaceae</taxon>
        <taxon>Sphingomonas</taxon>
    </lineage>
</organism>
<feature type="domain" description="GTP cyclohydrolase II" evidence="12">
    <location>
        <begin position="168"/>
        <end position="329"/>
    </location>
</feature>
<feature type="binding site" evidence="11">
    <location>
        <begin position="209"/>
        <end position="213"/>
    </location>
    <ligand>
        <name>GTP</name>
        <dbReference type="ChEBI" id="CHEBI:37565"/>
    </ligand>
</feature>
<dbReference type="PATRIC" id="fig|1549858.7.peg.701"/>
<dbReference type="GO" id="GO:0005829">
    <property type="term" value="C:cytosol"/>
    <property type="evidence" value="ECO:0007669"/>
    <property type="project" value="TreeGrafter"/>
</dbReference>
<dbReference type="GO" id="GO:0009231">
    <property type="term" value="P:riboflavin biosynthetic process"/>
    <property type="evidence" value="ECO:0007669"/>
    <property type="project" value="UniProtKB-UniRule"/>
</dbReference>
<keyword evidence="3 11" id="KW-0686">Riboflavin biosynthesis</keyword>
<comment type="cofactor">
    <cofactor evidence="11">
        <name>Zn(2+)</name>
        <dbReference type="ChEBI" id="CHEBI:29105"/>
    </cofactor>
    <text evidence="11">Binds 1 zinc ion per subunit.</text>
</comment>
<feature type="active site" description="Proton acceptor" evidence="11">
    <location>
        <position position="286"/>
    </location>
</feature>
<feature type="binding site" evidence="11">
    <location>
        <position position="314"/>
    </location>
    <ligand>
        <name>GTP</name>
        <dbReference type="ChEBI" id="CHEBI:37565"/>
    </ligand>
</feature>
<dbReference type="PANTHER" id="PTHR21327:SF18">
    <property type="entry name" value="3,4-DIHYDROXY-2-BUTANONE 4-PHOSPHATE SYNTHASE"/>
    <property type="match status" value="1"/>
</dbReference>
<dbReference type="GO" id="GO:0008270">
    <property type="term" value="F:zinc ion binding"/>
    <property type="evidence" value="ECO:0007669"/>
    <property type="project" value="UniProtKB-UniRule"/>
</dbReference>
<comment type="similarity">
    <text evidence="11">Belongs to the GTP cyclohydrolase II family.</text>
</comment>
<evidence type="ECO:0000256" key="7">
    <source>
        <dbReference type="ARBA" id="ARBA00022833"/>
    </source>
</evidence>